<gene>
    <name evidence="1" type="ORF">BJ138DRAFT_991661</name>
</gene>
<organism evidence="1 2">
    <name type="scientific">Hygrophoropsis aurantiaca</name>
    <dbReference type="NCBI Taxonomy" id="72124"/>
    <lineage>
        <taxon>Eukaryota</taxon>
        <taxon>Fungi</taxon>
        <taxon>Dikarya</taxon>
        <taxon>Basidiomycota</taxon>
        <taxon>Agaricomycotina</taxon>
        <taxon>Agaricomycetes</taxon>
        <taxon>Agaricomycetidae</taxon>
        <taxon>Boletales</taxon>
        <taxon>Coniophorineae</taxon>
        <taxon>Hygrophoropsidaceae</taxon>
        <taxon>Hygrophoropsis</taxon>
    </lineage>
</organism>
<reference evidence="1" key="1">
    <citation type="journal article" date="2021" name="New Phytol.">
        <title>Evolutionary innovations through gain and loss of genes in the ectomycorrhizal Boletales.</title>
        <authorList>
            <person name="Wu G."/>
            <person name="Miyauchi S."/>
            <person name="Morin E."/>
            <person name="Kuo A."/>
            <person name="Drula E."/>
            <person name="Varga T."/>
            <person name="Kohler A."/>
            <person name="Feng B."/>
            <person name="Cao Y."/>
            <person name="Lipzen A."/>
            <person name="Daum C."/>
            <person name="Hundley H."/>
            <person name="Pangilinan J."/>
            <person name="Johnson J."/>
            <person name="Barry K."/>
            <person name="LaButti K."/>
            <person name="Ng V."/>
            <person name="Ahrendt S."/>
            <person name="Min B."/>
            <person name="Choi I.G."/>
            <person name="Park H."/>
            <person name="Plett J.M."/>
            <person name="Magnuson J."/>
            <person name="Spatafora J.W."/>
            <person name="Nagy L.G."/>
            <person name="Henrissat B."/>
            <person name="Grigoriev I.V."/>
            <person name="Yang Z.L."/>
            <person name="Xu J."/>
            <person name="Martin F.M."/>
        </authorList>
    </citation>
    <scope>NUCLEOTIDE SEQUENCE</scope>
    <source>
        <strain evidence="1">ATCC 28755</strain>
    </source>
</reference>
<evidence type="ECO:0000313" key="2">
    <source>
        <dbReference type="Proteomes" id="UP000790377"/>
    </source>
</evidence>
<feature type="non-terminal residue" evidence="1">
    <location>
        <position position="1"/>
    </location>
</feature>
<comment type="caution">
    <text evidence="1">The sequence shown here is derived from an EMBL/GenBank/DDBJ whole genome shotgun (WGS) entry which is preliminary data.</text>
</comment>
<dbReference type="Proteomes" id="UP000790377">
    <property type="component" value="Unassembled WGS sequence"/>
</dbReference>
<name>A0ACB7ZWH1_9AGAM</name>
<protein>
    <submittedName>
        <fullName evidence="1">Uncharacterized protein</fullName>
    </submittedName>
</protein>
<feature type="non-terminal residue" evidence="1">
    <location>
        <position position="103"/>
    </location>
</feature>
<dbReference type="EMBL" id="MU268180">
    <property type="protein sequence ID" value="KAH7905484.1"/>
    <property type="molecule type" value="Genomic_DNA"/>
</dbReference>
<keyword evidence="2" id="KW-1185">Reference proteome</keyword>
<sequence>FSSDEHPQYHTHMNFVRPKRVIPVLLTDHIPRLNKSAEEDERWYRLMLILFKPWRTISDLLGDASNWKSAFESYTFSKRSMFLMHNMNIESECRDARDDARRT</sequence>
<accession>A0ACB7ZWH1</accession>
<proteinExistence type="predicted"/>
<evidence type="ECO:0000313" key="1">
    <source>
        <dbReference type="EMBL" id="KAH7905484.1"/>
    </source>
</evidence>